<protein>
    <submittedName>
        <fullName evidence="1">Uncharacterized protein</fullName>
    </submittedName>
</protein>
<evidence type="ECO:0000313" key="1">
    <source>
        <dbReference type="EMBL" id="KKT60863.1"/>
    </source>
</evidence>
<evidence type="ECO:0000313" key="2">
    <source>
        <dbReference type="Proteomes" id="UP000034521"/>
    </source>
</evidence>
<comment type="caution">
    <text evidence="1">The sequence shown here is derived from an EMBL/GenBank/DDBJ whole genome shotgun (WGS) entry which is preliminary data.</text>
</comment>
<proteinExistence type="predicted"/>
<accession>A0A0G1IPH7</accession>
<gene>
    <name evidence="1" type="ORF">UW52_C0016G0010</name>
</gene>
<organism evidence="1 2">
    <name type="scientific">Candidatus Gottesmanbacteria bacterium GW2011_GWA1_44_24b</name>
    <dbReference type="NCBI Taxonomy" id="1618437"/>
    <lineage>
        <taxon>Bacteria</taxon>
        <taxon>Candidatus Gottesmaniibacteriota</taxon>
    </lineage>
</organism>
<dbReference type="AlphaFoldDB" id="A0A0G1IPH7"/>
<reference evidence="1 2" key="1">
    <citation type="journal article" date="2015" name="Nature">
        <title>rRNA introns, odd ribosomes, and small enigmatic genomes across a large radiation of phyla.</title>
        <authorList>
            <person name="Brown C.T."/>
            <person name="Hug L.A."/>
            <person name="Thomas B.C."/>
            <person name="Sharon I."/>
            <person name="Castelle C.J."/>
            <person name="Singh A."/>
            <person name="Wilkins M.J."/>
            <person name="Williams K.H."/>
            <person name="Banfield J.F."/>
        </authorList>
    </citation>
    <scope>NUCLEOTIDE SEQUENCE [LARGE SCALE GENOMIC DNA]</scope>
</reference>
<sequence length="134" mass="15004">MLVKLKELFSRSQHRGLAGAHKGAEPLSPWQIHEQFSCIQHDADISREELLRIRNGLHVHDSSQVVNLLLDIDECPHRVQSPYRGSFGDQTLFDCSHPDRKAVNAQYGSCDVLDTVCPPVQNDGAEAILPEHKS</sequence>
<name>A0A0G1IPH7_9BACT</name>
<dbReference type="EMBL" id="LCIQ01000016">
    <property type="protein sequence ID" value="KKT60863.1"/>
    <property type="molecule type" value="Genomic_DNA"/>
</dbReference>
<dbReference type="Proteomes" id="UP000034521">
    <property type="component" value="Unassembled WGS sequence"/>
</dbReference>